<sequence length="183" mass="19579" precursor="true">MRRSSVFLVGVCAAIIGVLAGSRVGFLRSSALPQSATAVSAAGVARLFASHLNDPAGHSNSLLQWQGKTLVVNFWATWCPPCREEMPAFSRLQERYAAQGVQFVGIALDSVENVRTYHALSPVSYPLLIGGPEGGALARDLGNKSLSLPYTVVINPQGEVRLMQMGALAESDLERILARTADR</sequence>
<dbReference type="Gene3D" id="3.40.30.10">
    <property type="entry name" value="Glutaredoxin"/>
    <property type="match status" value="1"/>
</dbReference>
<dbReference type="InterPro" id="IPR000866">
    <property type="entry name" value="AhpC/TSA"/>
</dbReference>
<dbReference type="PANTHER" id="PTHR42852:SF18">
    <property type="entry name" value="CHROMOSOME UNDETERMINED SCAFFOLD_47, WHOLE GENOME SHOTGUN SEQUENCE"/>
    <property type="match status" value="1"/>
</dbReference>
<accession>C7RP90</accession>
<feature type="domain" description="Thioredoxin" evidence="2">
    <location>
        <begin position="30"/>
        <end position="182"/>
    </location>
</feature>
<name>C7RP90_ACCRE</name>
<dbReference type="PROSITE" id="PS00194">
    <property type="entry name" value="THIOREDOXIN_1"/>
    <property type="match status" value="1"/>
</dbReference>
<dbReference type="PROSITE" id="PS51352">
    <property type="entry name" value="THIOREDOXIN_2"/>
    <property type="match status" value="1"/>
</dbReference>
<dbReference type="EMBL" id="CP001715">
    <property type="protein sequence ID" value="ACV37387.1"/>
    <property type="molecule type" value="Genomic_DNA"/>
</dbReference>
<dbReference type="AlphaFoldDB" id="C7RP90"/>
<dbReference type="eggNOG" id="COG0526">
    <property type="taxonomic scope" value="Bacteria"/>
</dbReference>
<evidence type="ECO:0000259" key="2">
    <source>
        <dbReference type="PROSITE" id="PS51352"/>
    </source>
</evidence>
<protein>
    <submittedName>
        <fullName evidence="3">Alkyl hydroperoxide reductase/ Thiol specific antioxidant/ Mal allergen</fullName>
    </submittedName>
</protein>
<dbReference type="InterPro" id="IPR036249">
    <property type="entry name" value="Thioredoxin-like_sf"/>
</dbReference>
<reference evidence="3" key="2">
    <citation type="submission" date="2009-09" db="EMBL/GenBank/DDBJ databases">
        <title>Complete sequence of chromosome of Candidatus Accumulibacter phosphatis clade IIA str. UW-1.</title>
        <authorList>
            <consortium name="US DOE Joint Genome Institute"/>
            <person name="Martin H.G."/>
            <person name="Ivanova N."/>
            <person name="Kunin V."/>
            <person name="Warnecke F."/>
            <person name="Barry K."/>
            <person name="He S."/>
            <person name="Salamov A."/>
            <person name="Szeto E."/>
            <person name="Dalin E."/>
            <person name="Pangilinan J.L."/>
            <person name="Lapidus A."/>
            <person name="Lowry S."/>
            <person name="Kyrpides N.C."/>
            <person name="McMahon K.D."/>
            <person name="Hugenholtz P."/>
        </authorList>
    </citation>
    <scope>NUCLEOTIDE SEQUENCE [LARGE SCALE GENOMIC DNA]</scope>
    <source>
        <strain evidence="3">UW-1</strain>
    </source>
</reference>
<dbReference type="HOGENOM" id="CLU_042529_11_1_4"/>
<keyword evidence="1" id="KW-0676">Redox-active center</keyword>
<dbReference type="GO" id="GO:0015036">
    <property type="term" value="F:disulfide oxidoreductase activity"/>
    <property type="evidence" value="ECO:0007669"/>
    <property type="project" value="UniProtKB-ARBA"/>
</dbReference>
<evidence type="ECO:0000313" key="3">
    <source>
        <dbReference type="EMBL" id="ACV37387.1"/>
    </source>
</evidence>
<dbReference type="SUPFAM" id="SSF52833">
    <property type="entry name" value="Thioredoxin-like"/>
    <property type="match status" value="1"/>
</dbReference>
<dbReference type="InterPro" id="IPR013766">
    <property type="entry name" value="Thioredoxin_domain"/>
</dbReference>
<reference evidence="3" key="1">
    <citation type="submission" date="2009-08" db="EMBL/GenBank/DDBJ databases">
        <authorList>
            <consortium name="US DOE Joint Genome Institute"/>
            <person name="Lucas S."/>
            <person name="Copeland A."/>
            <person name="Lapidus A."/>
            <person name="Glavina del Rio T."/>
            <person name="Dalin E."/>
            <person name="Tice H."/>
            <person name="Bruce D."/>
            <person name="Barry K."/>
            <person name="Pitluck S."/>
            <person name="Lowry S."/>
            <person name="Larimer F."/>
            <person name="Land M."/>
            <person name="Hauser L."/>
            <person name="Kyrpides N."/>
            <person name="Ivanova N."/>
            <person name="McMahon K.D."/>
            <person name="Hugenholtz P."/>
        </authorList>
    </citation>
    <scope>NUCLEOTIDE SEQUENCE</scope>
    <source>
        <strain evidence="3">UW-1</strain>
    </source>
</reference>
<organism evidence="3">
    <name type="scientific">Accumulibacter regalis</name>
    <dbReference type="NCBI Taxonomy" id="522306"/>
    <lineage>
        <taxon>Bacteria</taxon>
        <taxon>Pseudomonadati</taxon>
        <taxon>Pseudomonadota</taxon>
        <taxon>Betaproteobacteria</taxon>
        <taxon>Candidatus Accumulibacter</taxon>
    </lineage>
</organism>
<dbReference type="Pfam" id="PF00578">
    <property type="entry name" value="AhpC-TSA"/>
    <property type="match status" value="1"/>
</dbReference>
<dbReference type="InterPro" id="IPR050553">
    <property type="entry name" value="Thioredoxin_ResA/DsbE_sf"/>
</dbReference>
<dbReference type="KEGG" id="app:CAP2UW1_4145"/>
<gene>
    <name evidence="3" type="ordered locus">CAP2UW1_4145</name>
</gene>
<dbReference type="CDD" id="cd02966">
    <property type="entry name" value="TlpA_like_family"/>
    <property type="match status" value="1"/>
</dbReference>
<dbReference type="STRING" id="522306.CAP2UW1_4145"/>
<dbReference type="InterPro" id="IPR017937">
    <property type="entry name" value="Thioredoxin_CS"/>
</dbReference>
<dbReference type="OrthoDB" id="9811352at2"/>
<dbReference type="GO" id="GO:0016209">
    <property type="term" value="F:antioxidant activity"/>
    <property type="evidence" value="ECO:0007669"/>
    <property type="project" value="InterPro"/>
</dbReference>
<dbReference type="PANTHER" id="PTHR42852">
    <property type="entry name" value="THIOL:DISULFIDE INTERCHANGE PROTEIN DSBE"/>
    <property type="match status" value="1"/>
</dbReference>
<evidence type="ECO:0000256" key="1">
    <source>
        <dbReference type="ARBA" id="ARBA00023284"/>
    </source>
</evidence>
<proteinExistence type="predicted"/>